<sequence length="96" mass="11140">MPEQQEEDKDGADIDMQETFQKSLFECYQQNEDEHPEYIAREMALKLHIIDDSIYMSVNTHGNNIPSKSQLSMDCPIQWRSIVLDPASLDLCYSLN</sequence>
<accession>A0A9W7XCP5</accession>
<proteinExistence type="predicted"/>
<reference evidence="1" key="1">
    <citation type="submission" date="2022-07" db="EMBL/GenBank/DDBJ databases">
        <title>Phylogenomic reconstructions and comparative analyses of Kickxellomycotina fungi.</title>
        <authorList>
            <person name="Reynolds N.K."/>
            <person name="Stajich J.E."/>
            <person name="Barry K."/>
            <person name="Grigoriev I.V."/>
            <person name="Crous P."/>
            <person name="Smith M.E."/>
        </authorList>
    </citation>
    <scope>NUCLEOTIDE SEQUENCE</scope>
    <source>
        <strain evidence="1">NBRC 105413</strain>
    </source>
</reference>
<evidence type="ECO:0000313" key="2">
    <source>
        <dbReference type="Proteomes" id="UP001145021"/>
    </source>
</evidence>
<comment type="caution">
    <text evidence="1">The sequence shown here is derived from an EMBL/GenBank/DDBJ whole genome shotgun (WGS) entry which is preliminary data.</text>
</comment>
<name>A0A9W7XCP5_9FUNG</name>
<dbReference type="EMBL" id="JANBOH010000680">
    <property type="protein sequence ID" value="KAJ1641735.1"/>
    <property type="molecule type" value="Genomic_DNA"/>
</dbReference>
<keyword evidence="2" id="KW-1185">Reference proteome</keyword>
<gene>
    <name evidence="1" type="ORF">LPJ64_006337</name>
</gene>
<evidence type="ECO:0000313" key="1">
    <source>
        <dbReference type="EMBL" id="KAJ1641735.1"/>
    </source>
</evidence>
<organism evidence="1 2">
    <name type="scientific">Coemansia asiatica</name>
    <dbReference type="NCBI Taxonomy" id="1052880"/>
    <lineage>
        <taxon>Eukaryota</taxon>
        <taxon>Fungi</taxon>
        <taxon>Fungi incertae sedis</taxon>
        <taxon>Zoopagomycota</taxon>
        <taxon>Kickxellomycotina</taxon>
        <taxon>Kickxellomycetes</taxon>
        <taxon>Kickxellales</taxon>
        <taxon>Kickxellaceae</taxon>
        <taxon>Coemansia</taxon>
    </lineage>
</organism>
<dbReference type="AlphaFoldDB" id="A0A9W7XCP5"/>
<protein>
    <submittedName>
        <fullName evidence="1">Uncharacterized protein</fullName>
    </submittedName>
</protein>
<dbReference type="Proteomes" id="UP001145021">
    <property type="component" value="Unassembled WGS sequence"/>
</dbReference>